<dbReference type="RefSeq" id="WP_252808568.1">
    <property type="nucleotide sequence ID" value="NZ_BAAABM010000070.1"/>
</dbReference>
<name>A0ABN0XRN5_9ACTN</name>
<evidence type="ECO:0000256" key="3">
    <source>
        <dbReference type="ARBA" id="ARBA00022670"/>
    </source>
</evidence>
<evidence type="ECO:0000313" key="11">
    <source>
        <dbReference type="EMBL" id="GAA0371033.1"/>
    </source>
</evidence>
<evidence type="ECO:0000256" key="10">
    <source>
        <dbReference type="NCBIfam" id="TIGR03690"/>
    </source>
</evidence>
<comment type="catalytic activity">
    <reaction evidence="1 9">
        <text>Cleavage of peptide bonds with very broad specificity.</text>
        <dbReference type="EC" id="3.4.25.1"/>
    </reaction>
</comment>
<evidence type="ECO:0000256" key="4">
    <source>
        <dbReference type="ARBA" id="ARBA00022698"/>
    </source>
</evidence>
<dbReference type="PANTHER" id="PTHR32194">
    <property type="entry name" value="METALLOPROTEASE TLDD"/>
    <property type="match status" value="1"/>
</dbReference>
<evidence type="ECO:0000256" key="1">
    <source>
        <dbReference type="ARBA" id="ARBA00001198"/>
    </source>
</evidence>
<dbReference type="PANTHER" id="PTHR32194:SF0">
    <property type="entry name" value="ATP-DEPENDENT PROTEASE SUBUNIT HSLV"/>
    <property type="match status" value="1"/>
</dbReference>
<evidence type="ECO:0000313" key="12">
    <source>
        <dbReference type="Proteomes" id="UP001501822"/>
    </source>
</evidence>
<dbReference type="NCBIfam" id="TIGR03690">
    <property type="entry name" value="20S_bact_beta"/>
    <property type="match status" value="1"/>
</dbReference>
<accession>A0ABN0XRN5</accession>
<dbReference type="CDD" id="cd01906">
    <property type="entry name" value="proteasome_protease_HslV"/>
    <property type="match status" value="1"/>
</dbReference>
<keyword evidence="12" id="KW-1185">Reference proteome</keyword>
<keyword evidence="3 9" id="KW-0645">Protease</keyword>
<keyword evidence="2 9" id="KW-0963">Cytoplasm</keyword>
<evidence type="ECO:0000256" key="5">
    <source>
        <dbReference type="ARBA" id="ARBA00022801"/>
    </source>
</evidence>
<comment type="caution">
    <text evidence="11">The sequence shown here is derived from an EMBL/GenBank/DDBJ whole genome shotgun (WGS) entry which is preliminary data.</text>
</comment>
<dbReference type="SUPFAM" id="SSF56235">
    <property type="entry name" value="N-terminal nucleophile aminohydrolases (Ntn hydrolases)"/>
    <property type="match status" value="1"/>
</dbReference>
<dbReference type="Pfam" id="PF00227">
    <property type="entry name" value="Proteasome"/>
    <property type="match status" value="1"/>
</dbReference>
<feature type="active site" description="Nucleophile" evidence="9">
    <location>
        <position position="50"/>
    </location>
</feature>
<evidence type="ECO:0000256" key="8">
    <source>
        <dbReference type="ARBA" id="ARBA00023145"/>
    </source>
</evidence>
<proteinExistence type="inferred from homology"/>
<reference evidence="11 12" key="1">
    <citation type="journal article" date="2019" name="Int. J. Syst. Evol. Microbiol.">
        <title>The Global Catalogue of Microorganisms (GCM) 10K type strain sequencing project: providing services to taxonomists for standard genome sequencing and annotation.</title>
        <authorList>
            <consortium name="The Broad Institute Genomics Platform"/>
            <consortium name="The Broad Institute Genome Sequencing Center for Infectious Disease"/>
            <person name="Wu L."/>
            <person name="Ma J."/>
        </authorList>
    </citation>
    <scope>NUCLEOTIDE SEQUENCE [LARGE SCALE GENOMIC DNA]</scope>
    <source>
        <strain evidence="11 12">JCM 3146</strain>
    </source>
</reference>
<dbReference type="EMBL" id="BAAABM010000070">
    <property type="protein sequence ID" value="GAA0371033.1"/>
    <property type="molecule type" value="Genomic_DNA"/>
</dbReference>
<comment type="similarity">
    <text evidence="9">Belongs to the peptidase T1B family.</text>
</comment>
<keyword evidence="8 9" id="KW-0865">Zymogen</keyword>
<organism evidence="11 12">
    <name type="scientific">Actinoallomurus spadix</name>
    <dbReference type="NCBI Taxonomy" id="79912"/>
    <lineage>
        <taxon>Bacteria</taxon>
        <taxon>Bacillati</taxon>
        <taxon>Actinomycetota</taxon>
        <taxon>Actinomycetes</taxon>
        <taxon>Streptosporangiales</taxon>
        <taxon>Thermomonosporaceae</taxon>
        <taxon>Actinoallomurus</taxon>
    </lineage>
</organism>
<keyword evidence="7 9" id="KW-0647">Proteasome</keyword>
<dbReference type="InterPro" id="IPR001353">
    <property type="entry name" value="Proteasome_sua/b"/>
</dbReference>
<dbReference type="InterPro" id="IPR000243">
    <property type="entry name" value="Pept_T1A_subB"/>
</dbReference>
<dbReference type="PROSITE" id="PS51476">
    <property type="entry name" value="PROTEASOME_BETA_2"/>
    <property type="match status" value="1"/>
</dbReference>
<comment type="subcellular location">
    <subcellularLocation>
        <location evidence="9">Cytoplasm</location>
    </subcellularLocation>
</comment>
<evidence type="ECO:0000256" key="7">
    <source>
        <dbReference type="ARBA" id="ARBA00022942"/>
    </source>
</evidence>
<gene>
    <name evidence="11" type="primary">prcB_2</name>
    <name evidence="9" type="synonym">prcB</name>
    <name evidence="11" type="ORF">GCM10010151_71180</name>
</gene>
<feature type="propeptide" id="PRO_5044922707" description="Removed in mature form; by autocatalysis" evidence="9">
    <location>
        <begin position="1"/>
        <end position="49"/>
    </location>
</feature>
<keyword evidence="6 9" id="KW-0068">Autocatalytic cleavage</keyword>
<evidence type="ECO:0000256" key="9">
    <source>
        <dbReference type="HAMAP-Rule" id="MF_02113"/>
    </source>
</evidence>
<dbReference type="EC" id="3.4.25.1" evidence="9 10"/>
<dbReference type="GO" id="GO:0000502">
    <property type="term" value="C:proteasome complex"/>
    <property type="evidence" value="ECO:0007669"/>
    <property type="project" value="UniProtKB-KW"/>
</dbReference>
<keyword evidence="4 9" id="KW-0888">Threonine protease</keyword>
<keyword evidence="5 9" id="KW-0378">Hydrolase</keyword>
<dbReference type="HAMAP" id="MF_02113_B">
    <property type="entry name" value="Proteasome_B_B"/>
    <property type="match status" value="1"/>
</dbReference>
<comment type="activity regulation">
    <text evidence="9">The formation of the proteasomal ATPase ARC-20S proteasome complex, likely via the docking of the C-termini of ARC into the intersubunit pockets in the alpha-rings, may trigger opening of the gate for substrate entry. Interconversion between the open-gate and close-gate conformations leads to a dynamic regulation of the 20S proteasome proteolysis activity.</text>
</comment>
<dbReference type="Proteomes" id="UP001501822">
    <property type="component" value="Unassembled WGS sequence"/>
</dbReference>
<dbReference type="InterPro" id="IPR023333">
    <property type="entry name" value="Proteasome_suB-type"/>
</dbReference>
<protein>
    <recommendedName>
        <fullName evidence="9 10">Proteasome subunit beta</fullName>
        <ecNumber evidence="9 10">3.4.25.1</ecNumber>
    </recommendedName>
    <alternativeName>
        <fullName evidence="9">20S proteasome beta subunit</fullName>
    </alternativeName>
    <alternativeName>
        <fullName evidence="9">Proteasome core protein PrcB</fullName>
    </alternativeName>
</protein>
<comment type="function">
    <text evidence="9">Component of the proteasome core, a large protease complex with broad specificity involved in protein degradation.</text>
</comment>
<evidence type="ECO:0000256" key="2">
    <source>
        <dbReference type="ARBA" id="ARBA00022490"/>
    </source>
</evidence>
<dbReference type="PRINTS" id="PR00141">
    <property type="entry name" value="PROTEASOME"/>
</dbReference>
<sequence length="277" mass="29611">MVDFSRGLPPAFLSSANASFTQLLAEVAPEALPPGRVRESVAGLNLPHGTTILSLTFEGGVLMAGDRRATMGNLIAQRDLEKINYADEYSAVAFAGTVGTAIEMVRLFQFELAHYEKIEGRRLSLDGKARRLATLVQGNLGAAMQGLVVVPLFAGYDLDRGVGRIYSFDVTGGPYEMKDFHADGSGSPYARGALKKLYRRGMSQEDAVVAAVQALYDAADDDSATGGPDLTRRIYPSVAVVTEDGYRRLPEDEVRSVAEAVVAARHDSPGGPTASLR</sequence>
<evidence type="ECO:0000256" key="6">
    <source>
        <dbReference type="ARBA" id="ARBA00022813"/>
    </source>
</evidence>
<feature type="chain" id="PRO_5044922706" description="Proteasome subunit beta" evidence="9">
    <location>
        <begin position="50"/>
        <end position="277"/>
    </location>
</feature>
<dbReference type="InterPro" id="IPR029055">
    <property type="entry name" value="Ntn_hydrolases_N"/>
</dbReference>
<comment type="pathway">
    <text evidence="9">Protein degradation; proteasomal Pup-dependent pathway.</text>
</comment>
<dbReference type="InterPro" id="IPR022483">
    <property type="entry name" value="PSB_actinobac"/>
</dbReference>
<dbReference type="Gene3D" id="3.60.20.10">
    <property type="entry name" value="Glutamine Phosphoribosylpyrophosphate, subunit 1, domain 1"/>
    <property type="match status" value="1"/>
</dbReference>
<comment type="subunit">
    <text evidence="9">The 20S proteasome core is composed of 14 alpha and 14 beta subunits that assemble into four stacked heptameric rings, resulting in a barrel-shaped structure. The two inner rings, each composed of seven catalytic beta subunits, are sandwiched by two outer rings, each composed of seven alpha subunits. The catalytic chamber with the active sites is on the inside of the barrel. Has a gated structure, the ends of the cylinder being occluded by the N-termini of the alpha-subunits. Is capped by the proteasome-associated ATPase, ARC.</text>
</comment>